<evidence type="ECO:0000259" key="10">
    <source>
        <dbReference type="Pfam" id="PF25198"/>
    </source>
</evidence>
<dbReference type="PROSITE" id="PS51257">
    <property type="entry name" value="PROKAR_LIPOPROTEIN"/>
    <property type="match status" value="1"/>
</dbReference>
<keyword evidence="7" id="KW-0449">Lipoprotein</keyword>
<gene>
    <name evidence="11" type="ORF">bsdtw1_03525</name>
</gene>
<keyword evidence="3" id="KW-0309">Germination</keyword>
<protein>
    <submittedName>
        <fullName evidence="11">Spore germination protein B3</fullName>
    </submittedName>
</protein>
<dbReference type="InterPro" id="IPR038501">
    <property type="entry name" value="Spore_GerAC_C_sf"/>
</dbReference>
<dbReference type="Gene3D" id="6.20.190.10">
    <property type="entry name" value="Nutrient germinant receptor protein C, domain 1"/>
    <property type="match status" value="1"/>
</dbReference>
<reference evidence="11 12" key="1">
    <citation type="submission" date="2020-07" db="EMBL/GenBank/DDBJ databases">
        <title>A new beta-1,3-glucan-decomposing anaerobic bacterium isolated from anoxic soil subjected to biological soil disinfestation.</title>
        <authorList>
            <person name="Ueki A."/>
            <person name="Tonouchi A."/>
        </authorList>
    </citation>
    <scope>NUCLEOTIDE SEQUENCE [LARGE SCALE GENOMIC DNA]</scope>
    <source>
        <strain evidence="11 12">TW1</strain>
    </source>
</reference>
<dbReference type="Proteomes" id="UP000580568">
    <property type="component" value="Unassembled WGS sequence"/>
</dbReference>
<sequence length="388" mass="43586">MKNIKNTIMLSICVILSLSLTSCWSSVELNKLGIVTGVALDKSSKAEDLNITAQIGVPKLEKSNSGVGGKAQFINIKEKGKNVSDALKNISREYNRELFFAHNQVVIFNKDLAQQGISEQLDFFLRQREMRPLTWMLVSNGEAASILETNTNTQDDPGINIGKLIKNEKNVSQLPSINFKEFTARLMSKTTSPVIPIIDMKTVDEKTKVPYIASTAVFKKDKMIGELNESESMGLLWGINKVKYGTITVNSPNGNDKVAVRILRAKTHIKPKVEGEHIYMNIYIDAEGDILEQTSSEDLSIPKIIKVVEENENLYIGNQVLSTWSKAKEMNADVFGFGDLIYKYKPKKWKAIENKWDTEFQKITVNVEVDAKIRRMGKITKPSTYQGK</sequence>
<name>A0A6V8SJM6_9CLOT</name>
<evidence type="ECO:0000256" key="8">
    <source>
        <dbReference type="SAM" id="SignalP"/>
    </source>
</evidence>
<comment type="similarity">
    <text evidence="2">Belongs to the GerABKC lipoprotein family.</text>
</comment>
<keyword evidence="5" id="KW-0472">Membrane</keyword>
<feature type="domain" description="Spore germination GerAC-like C-terminal" evidence="9">
    <location>
        <begin position="215"/>
        <end position="377"/>
    </location>
</feature>
<feature type="domain" description="Spore germination protein N-terminal" evidence="10">
    <location>
        <begin position="26"/>
        <end position="199"/>
    </location>
</feature>
<proteinExistence type="inferred from homology"/>
<comment type="subcellular location">
    <subcellularLocation>
        <location evidence="1">Membrane</location>
        <topology evidence="1">Lipid-anchor</topology>
    </subcellularLocation>
</comment>
<dbReference type="EMBL" id="BLZR01000001">
    <property type="protein sequence ID" value="GFP77397.1"/>
    <property type="molecule type" value="Genomic_DNA"/>
</dbReference>
<dbReference type="AlphaFoldDB" id="A0A6V8SJM6"/>
<evidence type="ECO:0000259" key="9">
    <source>
        <dbReference type="Pfam" id="PF05504"/>
    </source>
</evidence>
<evidence type="ECO:0000256" key="5">
    <source>
        <dbReference type="ARBA" id="ARBA00023136"/>
    </source>
</evidence>
<dbReference type="GO" id="GO:0016020">
    <property type="term" value="C:membrane"/>
    <property type="evidence" value="ECO:0007669"/>
    <property type="project" value="UniProtKB-SubCell"/>
</dbReference>
<evidence type="ECO:0000256" key="6">
    <source>
        <dbReference type="ARBA" id="ARBA00023139"/>
    </source>
</evidence>
<evidence type="ECO:0000313" key="12">
    <source>
        <dbReference type="Proteomes" id="UP000580568"/>
    </source>
</evidence>
<dbReference type="PANTHER" id="PTHR35789:SF1">
    <property type="entry name" value="SPORE GERMINATION PROTEIN B3"/>
    <property type="match status" value="1"/>
</dbReference>
<dbReference type="GO" id="GO:0009847">
    <property type="term" value="P:spore germination"/>
    <property type="evidence" value="ECO:0007669"/>
    <property type="project" value="InterPro"/>
</dbReference>
<evidence type="ECO:0000256" key="2">
    <source>
        <dbReference type="ARBA" id="ARBA00007886"/>
    </source>
</evidence>
<evidence type="ECO:0000256" key="7">
    <source>
        <dbReference type="ARBA" id="ARBA00023288"/>
    </source>
</evidence>
<dbReference type="InterPro" id="IPR008844">
    <property type="entry name" value="Spore_GerAC-like"/>
</dbReference>
<evidence type="ECO:0000256" key="4">
    <source>
        <dbReference type="ARBA" id="ARBA00022729"/>
    </source>
</evidence>
<dbReference type="Gene3D" id="3.30.300.210">
    <property type="entry name" value="Nutrient germinant receptor protein C, domain 3"/>
    <property type="match status" value="1"/>
</dbReference>
<keyword evidence="4 8" id="KW-0732">Signal</keyword>
<dbReference type="InterPro" id="IPR046953">
    <property type="entry name" value="Spore_GerAC-like_C"/>
</dbReference>
<evidence type="ECO:0000313" key="11">
    <source>
        <dbReference type="EMBL" id="GFP77397.1"/>
    </source>
</evidence>
<evidence type="ECO:0000256" key="1">
    <source>
        <dbReference type="ARBA" id="ARBA00004635"/>
    </source>
</evidence>
<organism evidence="11 12">
    <name type="scientific">Clostridium fungisolvens</name>
    <dbReference type="NCBI Taxonomy" id="1604897"/>
    <lineage>
        <taxon>Bacteria</taxon>
        <taxon>Bacillati</taxon>
        <taxon>Bacillota</taxon>
        <taxon>Clostridia</taxon>
        <taxon>Eubacteriales</taxon>
        <taxon>Clostridiaceae</taxon>
        <taxon>Clostridium</taxon>
    </lineage>
</organism>
<dbReference type="PANTHER" id="PTHR35789">
    <property type="entry name" value="SPORE GERMINATION PROTEIN B3"/>
    <property type="match status" value="1"/>
</dbReference>
<dbReference type="RefSeq" id="WP_183278771.1">
    <property type="nucleotide sequence ID" value="NZ_BLZR01000001.1"/>
</dbReference>
<dbReference type="Pfam" id="PF25198">
    <property type="entry name" value="Spore_GerAC_N"/>
    <property type="match status" value="1"/>
</dbReference>
<keyword evidence="12" id="KW-1185">Reference proteome</keyword>
<evidence type="ECO:0000256" key="3">
    <source>
        <dbReference type="ARBA" id="ARBA00022544"/>
    </source>
</evidence>
<comment type="caution">
    <text evidence="11">The sequence shown here is derived from an EMBL/GenBank/DDBJ whole genome shotgun (WGS) entry which is preliminary data.</text>
</comment>
<dbReference type="NCBIfam" id="TIGR02887">
    <property type="entry name" value="spore_ger_x_C"/>
    <property type="match status" value="1"/>
</dbReference>
<keyword evidence="6" id="KW-0564">Palmitate</keyword>
<feature type="signal peptide" evidence="8">
    <location>
        <begin position="1"/>
        <end position="25"/>
    </location>
</feature>
<feature type="chain" id="PRO_5027824454" evidence="8">
    <location>
        <begin position="26"/>
        <end position="388"/>
    </location>
</feature>
<dbReference type="InterPro" id="IPR057336">
    <property type="entry name" value="GerAC_N"/>
</dbReference>
<accession>A0A6V8SJM6</accession>
<dbReference type="Pfam" id="PF05504">
    <property type="entry name" value="Spore_GerAC"/>
    <property type="match status" value="1"/>
</dbReference>